<proteinExistence type="predicted"/>
<dbReference type="AlphaFoldDB" id="A0A9N9GGA4"/>
<gene>
    <name evidence="2" type="ORF">FMOSSE_LOCUS9108</name>
</gene>
<keyword evidence="3" id="KW-1185">Reference proteome</keyword>
<evidence type="ECO:0000313" key="2">
    <source>
        <dbReference type="EMBL" id="CAG8604164.1"/>
    </source>
</evidence>
<sequence>NFKSLDNNSNSNNSALTDSEYSKDLTKNDESSNNFENYFHFTFDLSNDLKLIKEDQVVRVLI</sequence>
<accession>A0A9N9GGA4</accession>
<comment type="caution">
    <text evidence="2">The sequence shown here is derived from an EMBL/GenBank/DDBJ whole genome shotgun (WGS) entry which is preliminary data.</text>
</comment>
<name>A0A9N9GGA4_FUNMO</name>
<evidence type="ECO:0000256" key="1">
    <source>
        <dbReference type="SAM" id="MobiDB-lite"/>
    </source>
</evidence>
<dbReference type="EMBL" id="CAJVPP010002558">
    <property type="protein sequence ID" value="CAG8604164.1"/>
    <property type="molecule type" value="Genomic_DNA"/>
</dbReference>
<dbReference type="Proteomes" id="UP000789375">
    <property type="component" value="Unassembled WGS sequence"/>
</dbReference>
<organism evidence="2 3">
    <name type="scientific">Funneliformis mosseae</name>
    <name type="common">Endomycorrhizal fungus</name>
    <name type="synonym">Glomus mosseae</name>
    <dbReference type="NCBI Taxonomy" id="27381"/>
    <lineage>
        <taxon>Eukaryota</taxon>
        <taxon>Fungi</taxon>
        <taxon>Fungi incertae sedis</taxon>
        <taxon>Mucoromycota</taxon>
        <taxon>Glomeromycotina</taxon>
        <taxon>Glomeromycetes</taxon>
        <taxon>Glomerales</taxon>
        <taxon>Glomeraceae</taxon>
        <taxon>Funneliformis</taxon>
    </lineage>
</organism>
<reference evidence="2" key="1">
    <citation type="submission" date="2021-06" db="EMBL/GenBank/DDBJ databases">
        <authorList>
            <person name="Kallberg Y."/>
            <person name="Tangrot J."/>
            <person name="Rosling A."/>
        </authorList>
    </citation>
    <scope>NUCLEOTIDE SEQUENCE</scope>
    <source>
        <strain evidence="2">87-6 pot B 2015</strain>
    </source>
</reference>
<feature type="compositionally biased region" description="Basic and acidic residues" evidence="1">
    <location>
        <begin position="20"/>
        <end position="30"/>
    </location>
</feature>
<feature type="region of interest" description="Disordered" evidence="1">
    <location>
        <begin position="1"/>
        <end position="33"/>
    </location>
</feature>
<protein>
    <submittedName>
        <fullName evidence="2">4747_t:CDS:1</fullName>
    </submittedName>
</protein>
<evidence type="ECO:0000313" key="3">
    <source>
        <dbReference type="Proteomes" id="UP000789375"/>
    </source>
</evidence>
<feature type="non-terminal residue" evidence="2">
    <location>
        <position position="1"/>
    </location>
</feature>